<accession>A0ABP6X3Z2</accession>
<feature type="transmembrane region" description="Helical" evidence="5">
    <location>
        <begin position="335"/>
        <end position="355"/>
    </location>
</feature>
<sequence length="465" mass="48049">MPTTRTTAKAPARFGVKLVTPLVASAVLNPINSTLIAVALVPIGQAFGAGPGRTAWLISALYLATAIGQPVVGLLVDRYGARRVLLSGAVVVILAGIGGMIPISVEWLTGVRAVLGIGTCAGFPAAMAVLRTRADALGQGVPARVLSVLSLSSQTIMVLGPTLGGVLIGAFGWPAIFAVNLPLAAISLLLALFWVPKDAPVRAPGQPRPERLDLIGIALFSAALLVLLCYLMAPGTGDLWLLAAALVLGAVFCRVELHVRNPFIDLRMLAANRAILRTYLRQSLSFMAIYAIMFGYVQWLEEGRGFSESVAGMLLLPMSAVAVVAAALSGRPTGVRARLLVVAIALVAGSVAMLFVDGSTWLAGLLGVVAVFGLAQGLTSVANQTTLYREAPAATIGTASGLFRTAQYLGAIVASTVIAQCYGGHADSAGLHRLAVVLLVISGLLLVVTVADRGLRRAESRSVVG</sequence>
<feature type="transmembrane region" description="Helical" evidence="5">
    <location>
        <begin position="309"/>
        <end position="328"/>
    </location>
</feature>
<organism evidence="7 8">
    <name type="scientific">Amycolatopsis ultiminotia</name>
    <dbReference type="NCBI Taxonomy" id="543629"/>
    <lineage>
        <taxon>Bacteria</taxon>
        <taxon>Bacillati</taxon>
        <taxon>Actinomycetota</taxon>
        <taxon>Actinomycetes</taxon>
        <taxon>Pseudonocardiales</taxon>
        <taxon>Pseudonocardiaceae</taxon>
        <taxon>Amycolatopsis</taxon>
    </lineage>
</organism>
<dbReference type="PANTHER" id="PTHR42718:SF39">
    <property type="entry name" value="ACTINORHODIN TRANSPORTER-RELATED"/>
    <property type="match status" value="1"/>
</dbReference>
<name>A0ABP6X3Z2_9PSEU</name>
<dbReference type="Proteomes" id="UP001500689">
    <property type="component" value="Unassembled WGS sequence"/>
</dbReference>
<feature type="transmembrane region" description="Helical" evidence="5">
    <location>
        <begin position="431"/>
        <end position="451"/>
    </location>
</feature>
<dbReference type="Gene3D" id="1.20.1250.20">
    <property type="entry name" value="MFS general substrate transporter like domains"/>
    <property type="match status" value="1"/>
</dbReference>
<comment type="subcellular location">
    <subcellularLocation>
        <location evidence="1">Cell membrane</location>
        <topology evidence="1">Multi-pass membrane protein</topology>
    </subcellularLocation>
</comment>
<protein>
    <submittedName>
        <fullName evidence="7">MFS transporter</fullName>
    </submittedName>
</protein>
<feature type="transmembrane region" description="Helical" evidence="5">
    <location>
        <begin position="21"/>
        <end position="43"/>
    </location>
</feature>
<feature type="transmembrane region" description="Helical" evidence="5">
    <location>
        <begin position="111"/>
        <end position="129"/>
    </location>
</feature>
<evidence type="ECO:0000256" key="4">
    <source>
        <dbReference type="ARBA" id="ARBA00023136"/>
    </source>
</evidence>
<feature type="transmembrane region" description="Helical" evidence="5">
    <location>
        <begin position="361"/>
        <end position="381"/>
    </location>
</feature>
<keyword evidence="4 5" id="KW-0472">Membrane</keyword>
<dbReference type="PROSITE" id="PS50850">
    <property type="entry name" value="MFS"/>
    <property type="match status" value="1"/>
</dbReference>
<keyword evidence="8" id="KW-1185">Reference proteome</keyword>
<proteinExistence type="predicted"/>
<gene>
    <name evidence="7" type="ORF">GCM10022222_49600</name>
</gene>
<dbReference type="PANTHER" id="PTHR42718">
    <property type="entry name" value="MAJOR FACILITATOR SUPERFAMILY MULTIDRUG TRANSPORTER MFSC"/>
    <property type="match status" value="1"/>
</dbReference>
<feature type="transmembrane region" description="Helical" evidence="5">
    <location>
        <begin position="55"/>
        <end position="77"/>
    </location>
</feature>
<evidence type="ECO:0000256" key="5">
    <source>
        <dbReference type="SAM" id="Phobius"/>
    </source>
</evidence>
<evidence type="ECO:0000313" key="8">
    <source>
        <dbReference type="Proteomes" id="UP001500689"/>
    </source>
</evidence>
<feature type="transmembrane region" description="Helical" evidence="5">
    <location>
        <begin position="171"/>
        <end position="194"/>
    </location>
</feature>
<comment type="caution">
    <text evidence="7">The sequence shown here is derived from an EMBL/GenBank/DDBJ whole genome shotgun (WGS) entry which is preliminary data.</text>
</comment>
<evidence type="ECO:0000256" key="2">
    <source>
        <dbReference type="ARBA" id="ARBA00022692"/>
    </source>
</evidence>
<keyword evidence="2 5" id="KW-0812">Transmembrane</keyword>
<feature type="transmembrane region" description="Helical" evidence="5">
    <location>
        <begin position="278"/>
        <end position="297"/>
    </location>
</feature>
<feature type="transmembrane region" description="Helical" evidence="5">
    <location>
        <begin position="84"/>
        <end position="105"/>
    </location>
</feature>
<keyword evidence="3 5" id="KW-1133">Transmembrane helix</keyword>
<dbReference type="Gene3D" id="1.20.1720.10">
    <property type="entry name" value="Multidrug resistance protein D"/>
    <property type="match status" value="1"/>
</dbReference>
<reference evidence="8" key="1">
    <citation type="journal article" date="2019" name="Int. J. Syst. Evol. Microbiol.">
        <title>The Global Catalogue of Microorganisms (GCM) 10K type strain sequencing project: providing services to taxonomists for standard genome sequencing and annotation.</title>
        <authorList>
            <consortium name="The Broad Institute Genomics Platform"/>
            <consortium name="The Broad Institute Genome Sequencing Center for Infectious Disease"/>
            <person name="Wu L."/>
            <person name="Ma J."/>
        </authorList>
    </citation>
    <scope>NUCLEOTIDE SEQUENCE [LARGE SCALE GENOMIC DNA]</scope>
    <source>
        <strain evidence="8">JCM 16898</strain>
    </source>
</reference>
<dbReference type="SUPFAM" id="SSF103473">
    <property type="entry name" value="MFS general substrate transporter"/>
    <property type="match status" value="1"/>
</dbReference>
<dbReference type="EMBL" id="BAAAZN010000011">
    <property type="protein sequence ID" value="GAA3559980.1"/>
    <property type="molecule type" value="Genomic_DNA"/>
</dbReference>
<dbReference type="Pfam" id="PF07690">
    <property type="entry name" value="MFS_1"/>
    <property type="match status" value="1"/>
</dbReference>
<evidence type="ECO:0000313" key="7">
    <source>
        <dbReference type="EMBL" id="GAA3559980.1"/>
    </source>
</evidence>
<feature type="transmembrane region" description="Helical" evidence="5">
    <location>
        <begin position="402"/>
        <end position="425"/>
    </location>
</feature>
<evidence type="ECO:0000256" key="1">
    <source>
        <dbReference type="ARBA" id="ARBA00004651"/>
    </source>
</evidence>
<evidence type="ECO:0000256" key="3">
    <source>
        <dbReference type="ARBA" id="ARBA00022989"/>
    </source>
</evidence>
<evidence type="ECO:0000259" key="6">
    <source>
        <dbReference type="PROSITE" id="PS50850"/>
    </source>
</evidence>
<dbReference type="InterPro" id="IPR036259">
    <property type="entry name" value="MFS_trans_sf"/>
</dbReference>
<feature type="transmembrane region" description="Helical" evidence="5">
    <location>
        <begin position="239"/>
        <end position="257"/>
    </location>
</feature>
<dbReference type="InterPro" id="IPR020846">
    <property type="entry name" value="MFS_dom"/>
</dbReference>
<dbReference type="InterPro" id="IPR011701">
    <property type="entry name" value="MFS"/>
</dbReference>
<feature type="transmembrane region" description="Helical" evidence="5">
    <location>
        <begin position="214"/>
        <end position="233"/>
    </location>
</feature>
<feature type="transmembrane region" description="Helical" evidence="5">
    <location>
        <begin position="141"/>
        <end position="159"/>
    </location>
</feature>
<feature type="domain" description="Major facilitator superfamily (MFS) profile" evidence="6">
    <location>
        <begin position="18"/>
        <end position="454"/>
    </location>
</feature>